<evidence type="ECO:0000313" key="2">
    <source>
        <dbReference type="EMBL" id="MDQ0364294.1"/>
    </source>
</evidence>
<dbReference type="InterPro" id="IPR036046">
    <property type="entry name" value="Acylphosphatase-like_dom_sf"/>
</dbReference>
<name>A0AAE4AVS7_9ACTN</name>
<dbReference type="SMART" id="SM01034">
    <property type="entry name" value="BLUF"/>
    <property type="match status" value="1"/>
</dbReference>
<dbReference type="AlphaFoldDB" id="A0AAE4AVS7"/>
<dbReference type="Proteomes" id="UP001240236">
    <property type="component" value="Unassembled WGS sequence"/>
</dbReference>
<dbReference type="GO" id="GO:0009882">
    <property type="term" value="F:blue light photoreceptor activity"/>
    <property type="evidence" value="ECO:0007669"/>
    <property type="project" value="InterPro"/>
</dbReference>
<sequence length="139" mass="15761">MGMTQLIYRSRQDRLPAESIFNIRDQARENNARLAVTGVLLFSPEHFLQCLEGEAEQVTRTFRIIAEDPRHDRISLLSVRDVPQRSFPDWSMGLVDTGSASIREAVGDVLPADGFAPDRLGTDQVTTLMQRLRTLQQTY</sequence>
<organism evidence="2 3">
    <name type="scientific">Catenuloplanes indicus</name>
    <dbReference type="NCBI Taxonomy" id="137267"/>
    <lineage>
        <taxon>Bacteria</taxon>
        <taxon>Bacillati</taxon>
        <taxon>Actinomycetota</taxon>
        <taxon>Actinomycetes</taxon>
        <taxon>Micromonosporales</taxon>
        <taxon>Micromonosporaceae</taxon>
        <taxon>Catenuloplanes</taxon>
    </lineage>
</organism>
<accession>A0AAE4AVS7</accession>
<dbReference type="PROSITE" id="PS50925">
    <property type="entry name" value="BLUF"/>
    <property type="match status" value="1"/>
</dbReference>
<dbReference type="Pfam" id="PF04940">
    <property type="entry name" value="BLUF"/>
    <property type="match status" value="1"/>
</dbReference>
<proteinExistence type="predicted"/>
<comment type="caution">
    <text evidence="2">The sequence shown here is derived from an EMBL/GenBank/DDBJ whole genome shotgun (WGS) entry which is preliminary data.</text>
</comment>
<dbReference type="InterPro" id="IPR007024">
    <property type="entry name" value="BLUF_domain"/>
</dbReference>
<evidence type="ECO:0000259" key="1">
    <source>
        <dbReference type="PROSITE" id="PS50925"/>
    </source>
</evidence>
<evidence type="ECO:0000313" key="3">
    <source>
        <dbReference type="Proteomes" id="UP001240236"/>
    </source>
</evidence>
<dbReference type="EMBL" id="JAUSUZ010000001">
    <property type="protein sequence ID" value="MDQ0364294.1"/>
    <property type="molecule type" value="Genomic_DNA"/>
</dbReference>
<protein>
    <recommendedName>
        <fullName evidence="1">BLUF domain-containing protein</fullName>
    </recommendedName>
</protein>
<keyword evidence="3" id="KW-1185">Reference proteome</keyword>
<gene>
    <name evidence="2" type="ORF">J2S42_000963</name>
</gene>
<feature type="domain" description="BLUF" evidence="1">
    <location>
        <begin position="3"/>
        <end position="93"/>
    </location>
</feature>
<dbReference type="GO" id="GO:0071949">
    <property type="term" value="F:FAD binding"/>
    <property type="evidence" value="ECO:0007669"/>
    <property type="project" value="InterPro"/>
</dbReference>
<dbReference type="Gene3D" id="3.30.70.100">
    <property type="match status" value="1"/>
</dbReference>
<reference evidence="2 3" key="1">
    <citation type="submission" date="2023-07" db="EMBL/GenBank/DDBJ databases">
        <title>Sequencing the genomes of 1000 actinobacteria strains.</title>
        <authorList>
            <person name="Klenk H.-P."/>
        </authorList>
    </citation>
    <scope>NUCLEOTIDE SEQUENCE [LARGE SCALE GENOMIC DNA]</scope>
    <source>
        <strain evidence="2 3">DSM 44709</strain>
    </source>
</reference>
<dbReference type="SUPFAM" id="SSF54975">
    <property type="entry name" value="Acylphosphatase/BLUF domain-like"/>
    <property type="match status" value="1"/>
</dbReference>
<dbReference type="RefSeq" id="WP_307235587.1">
    <property type="nucleotide sequence ID" value="NZ_JAUSUZ010000001.1"/>
</dbReference>